<evidence type="ECO:0000256" key="11">
    <source>
        <dbReference type="SAM" id="MobiDB-lite"/>
    </source>
</evidence>
<evidence type="ECO:0000256" key="9">
    <source>
        <dbReference type="ARBA" id="ARBA00023170"/>
    </source>
</evidence>
<evidence type="ECO:0000256" key="4">
    <source>
        <dbReference type="ARBA" id="ARBA00022614"/>
    </source>
</evidence>
<keyword evidence="5" id="KW-0812">Transmembrane</keyword>
<dbReference type="Gene3D" id="3.80.10.10">
    <property type="entry name" value="Ribonuclease Inhibitor"/>
    <property type="match status" value="1"/>
</dbReference>
<keyword evidence="4" id="KW-0433">Leucine-rich repeat</keyword>
<dbReference type="PANTHER" id="PTHR27004">
    <property type="entry name" value="RECEPTOR-LIKE PROTEIN 12 ISOFORM X1"/>
    <property type="match status" value="1"/>
</dbReference>
<protein>
    <submittedName>
        <fullName evidence="12">Receptor-like protein 12</fullName>
    </submittedName>
</protein>
<keyword evidence="3" id="KW-1003">Cell membrane</keyword>
<comment type="subcellular location">
    <subcellularLocation>
        <location evidence="1">Cell membrane</location>
        <topology evidence="1">Single-pass type I membrane protein</topology>
    </subcellularLocation>
</comment>
<proteinExistence type="inferred from homology"/>
<name>A0A2P2JH82_RHIMU</name>
<keyword evidence="7" id="KW-1133">Transmembrane helix</keyword>
<feature type="compositionally biased region" description="Polar residues" evidence="11">
    <location>
        <begin position="153"/>
        <end position="172"/>
    </location>
</feature>
<feature type="region of interest" description="Disordered" evidence="11">
    <location>
        <begin position="150"/>
        <end position="172"/>
    </location>
</feature>
<dbReference type="InterPro" id="IPR032675">
    <property type="entry name" value="LRR_dom_sf"/>
</dbReference>
<dbReference type="EMBL" id="GGEC01012349">
    <property type="protein sequence ID" value="MBW92832.1"/>
    <property type="molecule type" value="Transcribed_RNA"/>
</dbReference>
<comment type="similarity">
    <text evidence="2">Belongs to the RLP family.</text>
</comment>
<sequence>MQTMFSIVGSGVNRDALLYTSFKQSILITNKGVEREYSQAFEFFVAIDLSSNKFEGEIPESIGGLSGVHLLNFSRNILSGSIPSSLGNLAELESLDLSRNNLSGEIPQQLKQLNFLAVFDVSGKNLTGSIPQGKQFDTFQNRSYEGNPGLCGNPSSRKCGTLAPPSSSFEEV</sequence>
<dbReference type="GO" id="GO:0005886">
    <property type="term" value="C:plasma membrane"/>
    <property type="evidence" value="ECO:0007669"/>
    <property type="project" value="UniProtKB-SubCell"/>
</dbReference>
<accession>A0A2P2JH82</accession>
<dbReference type="SUPFAM" id="SSF52058">
    <property type="entry name" value="L domain-like"/>
    <property type="match status" value="1"/>
</dbReference>
<evidence type="ECO:0000256" key="6">
    <source>
        <dbReference type="ARBA" id="ARBA00022737"/>
    </source>
</evidence>
<dbReference type="PANTHER" id="PTHR27004:SF447">
    <property type="entry name" value="RECEPTOR LIKE PROTEIN 30-LIKE"/>
    <property type="match status" value="1"/>
</dbReference>
<reference evidence="12" key="1">
    <citation type="submission" date="2018-02" db="EMBL/GenBank/DDBJ databases">
        <title>Rhizophora mucronata_Transcriptome.</title>
        <authorList>
            <person name="Meera S.P."/>
            <person name="Sreeshan A."/>
            <person name="Augustine A."/>
        </authorList>
    </citation>
    <scope>NUCLEOTIDE SEQUENCE</scope>
    <source>
        <tissue evidence="12">Leaf</tissue>
    </source>
</reference>
<keyword evidence="8" id="KW-0472">Membrane</keyword>
<keyword evidence="6" id="KW-0677">Repeat</keyword>
<keyword evidence="9 12" id="KW-0675">Receptor</keyword>
<dbReference type="Pfam" id="PF13855">
    <property type="entry name" value="LRR_8"/>
    <property type="match status" value="1"/>
</dbReference>
<keyword evidence="10" id="KW-0325">Glycoprotein</keyword>
<evidence type="ECO:0000313" key="12">
    <source>
        <dbReference type="EMBL" id="MBW92832.1"/>
    </source>
</evidence>
<evidence type="ECO:0000256" key="2">
    <source>
        <dbReference type="ARBA" id="ARBA00009592"/>
    </source>
</evidence>
<dbReference type="FunFam" id="3.80.10.10:FF:000111">
    <property type="entry name" value="LRR receptor-like serine/threonine-protein kinase ERECTA"/>
    <property type="match status" value="1"/>
</dbReference>
<dbReference type="InterPro" id="IPR001611">
    <property type="entry name" value="Leu-rich_rpt"/>
</dbReference>
<evidence type="ECO:0000256" key="1">
    <source>
        <dbReference type="ARBA" id="ARBA00004251"/>
    </source>
</evidence>
<evidence type="ECO:0000256" key="10">
    <source>
        <dbReference type="ARBA" id="ARBA00023180"/>
    </source>
</evidence>
<organism evidence="12">
    <name type="scientific">Rhizophora mucronata</name>
    <name type="common">Asiatic mangrove</name>
    <dbReference type="NCBI Taxonomy" id="61149"/>
    <lineage>
        <taxon>Eukaryota</taxon>
        <taxon>Viridiplantae</taxon>
        <taxon>Streptophyta</taxon>
        <taxon>Embryophyta</taxon>
        <taxon>Tracheophyta</taxon>
        <taxon>Spermatophyta</taxon>
        <taxon>Magnoliopsida</taxon>
        <taxon>eudicotyledons</taxon>
        <taxon>Gunneridae</taxon>
        <taxon>Pentapetalae</taxon>
        <taxon>rosids</taxon>
        <taxon>fabids</taxon>
        <taxon>Malpighiales</taxon>
        <taxon>Rhizophoraceae</taxon>
        <taxon>Rhizophora</taxon>
    </lineage>
</organism>
<evidence type="ECO:0000256" key="5">
    <source>
        <dbReference type="ARBA" id="ARBA00022692"/>
    </source>
</evidence>
<dbReference type="AlphaFoldDB" id="A0A2P2JH82"/>
<evidence type="ECO:0000256" key="3">
    <source>
        <dbReference type="ARBA" id="ARBA00022475"/>
    </source>
</evidence>
<evidence type="ECO:0000256" key="7">
    <source>
        <dbReference type="ARBA" id="ARBA00022989"/>
    </source>
</evidence>
<evidence type="ECO:0000256" key="8">
    <source>
        <dbReference type="ARBA" id="ARBA00023136"/>
    </source>
</evidence>